<keyword evidence="1" id="KW-0812">Transmembrane</keyword>
<name>A0A078JAH8_BRANA</name>
<dbReference type="PaxDb" id="3708-A0A078JAH8"/>
<reference evidence="2 3" key="1">
    <citation type="journal article" date="2014" name="Science">
        <title>Plant genetics. Early allopolyploid evolution in the post-Neolithic Brassica napus oilseed genome.</title>
        <authorList>
            <person name="Chalhoub B."/>
            <person name="Denoeud F."/>
            <person name="Liu S."/>
            <person name="Parkin I.A."/>
            <person name="Tang H."/>
            <person name="Wang X."/>
            <person name="Chiquet J."/>
            <person name="Belcram H."/>
            <person name="Tong C."/>
            <person name="Samans B."/>
            <person name="Correa M."/>
            <person name="Da Silva C."/>
            <person name="Just J."/>
            <person name="Falentin C."/>
            <person name="Koh C.S."/>
            <person name="Le Clainche I."/>
            <person name="Bernard M."/>
            <person name="Bento P."/>
            <person name="Noel B."/>
            <person name="Labadie K."/>
            <person name="Alberti A."/>
            <person name="Charles M."/>
            <person name="Arnaud D."/>
            <person name="Guo H."/>
            <person name="Daviaud C."/>
            <person name="Alamery S."/>
            <person name="Jabbari K."/>
            <person name="Zhao M."/>
            <person name="Edger P.P."/>
            <person name="Chelaifa H."/>
            <person name="Tack D."/>
            <person name="Lassalle G."/>
            <person name="Mestiri I."/>
            <person name="Schnel N."/>
            <person name="Le Paslier M.C."/>
            <person name="Fan G."/>
            <person name="Renault V."/>
            <person name="Bayer P.E."/>
            <person name="Golicz A.A."/>
            <person name="Manoli S."/>
            <person name="Lee T.H."/>
            <person name="Thi V.H."/>
            <person name="Chalabi S."/>
            <person name="Hu Q."/>
            <person name="Fan C."/>
            <person name="Tollenaere R."/>
            <person name="Lu Y."/>
            <person name="Battail C."/>
            <person name="Shen J."/>
            <person name="Sidebottom C.H."/>
            <person name="Wang X."/>
            <person name="Canaguier A."/>
            <person name="Chauveau A."/>
            <person name="Berard A."/>
            <person name="Deniot G."/>
            <person name="Guan M."/>
            <person name="Liu Z."/>
            <person name="Sun F."/>
            <person name="Lim Y.P."/>
            <person name="Lyons E."/>
            <person name="Town C.D."/>
            <person name="Bancroft I."/>
            <person name="Wang X."/>
            <person name="Meng J."/>
            <person name="Ma J."/>
            <person name="Pires J.C."/>
            <person name="King G.J."/>
            <person name="Brunel D."/>
            <person name="Delourme R."/>
            <person name="Renard M."/>
            <person name="Aury J.M."/>
            <person name="Adams K.L."/>
            <person name="Batley J."/>
            <person name="Snowdon R.J."/>
            <person name="Tost J."/>
            <person name="Edwards D."/>
            <person name="Zhou Y."/>
            <person name="Hua W."/>
            <person name="Sharpe A.G."/>
            <person name="Paterson A.H."/>
            <person name="Guan C."/>
            <person name="Wincker P."/>
        </authorList>
    </citation>
    <scope>NUCLEOTIDE SEQUENCE [LARGE SCALE GENOMIC DNA]</scope>
    <source>
        <strain evidence="3">cv. Darmor-bzh</strain>
    </source>
</reference>
<keyword evidence="1" id="KW-0472">Membrane</keyword>
<keyword evidence="3" id="KW-1185">Reference proteome</keyword>
<dbReference type="AlphaFoldDB" id="A0A078JAH8"/>
<evidence type="ECO:0000313" key="3">
    <source>
        <dbReference type="Proteomes" id="UP000028999"/>
    </source>
</evidence>
<feature type="transmembrane region" description="Helical" evidence="1">
    <location>
        <begin position="6"/>
        <end position="25"/>
    </location>
</feature>
<dbReference type="Proteomes" id="UP000028999">
    <property type="component" value="Unassembled WGS sequence"/>
</dbReference>
<gene>
    <name evidence="2" type="primary">BnaC03g72200D</name>
    <name evidence="2" type="ORF">GSBRNA2T00036271001</name>
</gene>
<dbReference type="Gramene" id="CDY62438">
    <property type="protein sequence ID" value="CDY62438"/>
    <property type="gene ID" value="GSBRNA2T00036271001"/>
</dbReference>
<keyword evidence="1" id="KW-1133">Transmembrane helix</keyword>
<sequence>MARFPSPSVSCMYLCVLCLLIELLFMKGYLHNKRAGCDHLIL</sequence>
<organism evidence="2 3">
    <name type="scientific">Brassica napus</name>
    <name type="common">Rape</name>
    <dbReference type="NCBI Taxonomy" id="3708"/>
    <lineage>
        <taxon>Eukaryota</taxon>
        <taxon>Viridiplantae</taxon>
        <taxon>Streptophyta</taxon>
        <taxon>Embryophyta</taxon>
        <taxon>Tracheophyta</taxon>
        <taxon>Spermatophyta</taxon>
        <taxon>Magnoliopsida</taxon>
        <taxon>eudicotyledons</taxon>
        <taxon>Gunneridae</taxon>
        <taxon>Pentapetalae</taxon>
        <taxon>rosids</taxon>
        <taxon>malvids</taxon>
        <taxon>Brassicales</taxon>
        <taxon>Brassicaceae</taxon>
        <taxon>Brassiceae</taxon>
        <taxon>Brassica</taxon>
    </lineage>
</organism>
<evidence type="ECO:0000313" key="2">
    <source>
        <dbReference type="EMBL" id="CDY62438.1"/>
    </source>
</evidence>
<dbReference type="EMBL" id="LK034143">
    <property type="protein sequence ID" value="CDY62438.1"/>
    <property type="molecule type" value="Genomic_DNA"/>
</dbReference>
<protein>
    <submittedName>
        <fullName evidence="2">BnaC03g72200D protein</fullName>
    </submittedName>
</protein>
<proteinExistence type="predicted"/>
<accession>A0A078JAH8</accession>
<evidence type="ECO:0000256" key="1">
    <source>
        <dbReference type="SAM" id="Phobius"/>
    </source>
</evidence>